<dbReference type="GO" id="GO:0016740">
    <property type="term" value="F:transferase activity"/>
    <property type="evidence" value="ECO:0007669"/>
    <property type="project" value="UniProtKB-UniRule"/>
</dbReference>
<keyword evidence="4 10" id="KW-0808">Transferase</keyword>
<dbReference type="PIRSF" id="PIRSF006268">
    <property type="entry name" value="ApbE"/>
    <property type="match status" value="1"/>
</dbReference>
<evidence type="ECO:0000256" key="10">
    <source>
        <dbReference type="PIRNR" id="PIRNR006268"/>
    </source>
</evidence>
<keyword evidence="7 10" id="KW-0460">Magnesium</keyword>
<evidence type="ECO:0000256" key="2">
    <source>
        <dbReference type="ARBA" id="ARBA00016337"/>
    </source>
</evidence>
<evidence type="ECO:0000256" key="1">
    <source>
        <dbReference type="ARBA" id="ARBA00011955"/>
    </source>
</evidence>
<dbReference type="EC" id="2.7.1.180" evidence="1 10"/>
<reference evidence="12 13" key="1">
    <citation type="submission" date="2019-10" db="EMBL/GenBank/DDBJ databases">
        <title>Alkaliphilus serpentinus sp. nov. and Alkaliphilus pronyensis sp. nov., two novel anaerobic alkaliphilic species isolated from the serpentinized-hosted hydrothermal field of the Prony Bay (New Caledonia).</title>
        <authorList>
            <person name="Postec A."/>
        </authorList>
    </citation>
    <scope>NUCLEOTIDE SEQUENCE [LARGE SCALE GENOMIC DNA]</scope>
    <source>
        <strain evidence="12 13">LacT</strain>
    </source>
</reference>
<keyword evidence="5 10" id="KW-0479">Metal-binding</keyword>
<keyword evidence="6 10" id="KW-0274">FAD</keyword>
<comment type="cofactor">
    <cofactor evidence="11">
        <name>Mg(2+)</name>
        <dbReference type="ChEBI" id="CHEBI:18420"/>
    </cofactor>
    <cofactor evidence="11">
        <name>Mn(2+)</name>
        <dbReference type="ChEBI" id="CHEBI:29035"/>
    </cofactor>
    <text evidence="11">Magnesium. Can also use manganese.</text>
</comment>
<accession>A0A833HQ28</accession>
<comment type="similarity">
    <text evidence="10">Belongs to the ApbE family.</text>
</comment>
<dbReference type="InterPro" id="IPR024932">
    <property type="entry name" value="ApbE"/>
</dbReference>
<organism evidence="12 13">
    <name type="scientific">Alkaliphilus serpentinus</name>
    <dbReference type="NCBI Taxonomy" id="1482731"/>
    <lineage>
        <taxon>Bacteria</taxon>
        <taxon>Bacillati</taxon>
        <taxon>Bacillota</taxon>
        <taxon>Clostridia</taxon>
        <taxon>Peptostreptococcales</taxon>
        <taxon>Natronincolaceae</taxon>
        <taxon>Alkaliphilus</taxon>
    </lineage>
</organism>
<protein>
    <recommendedName>
        <fullName evidence="2 10">FAD:protein FMN transferase</fullName>
        <ecNumber evidence="1 10">2.7.1.180</ecNumber>
    </recommendedName>
    <alternativeName>
        <fullName evidence="8 10">Flavin transferase</fullName>
    </alternativeName>
</protein>
<dbReference type="InterPro" id="IPR003374">
    <property type="entry name" value="ApbE-like_sf"/>
</dbReference>
<dbReference type="Gene3D" id="3.10.520.10">
    <property type="entry name" value="ApbE-like domains"/>
    <property type="match status" value="1"/>
</dbReference>
<evidence type="ECO:0000256" key="7">
    <source>
        <dbReference type="ARBA" id="ARBA00022842"/>
    </source>
</evidence>
<dbReference type="Pfam" id="PF02424">
    <property type="entry name" value="ApbE"/>
    <property type="match status" value="1"/>
</dbReference>
<evidence type="ECO:0000256" key="11">
    <source>
        <dbReference type="PIRSR" id="PIRSR006268-2"/>
    </source>
</evidence>
<dbReference type="GO" id="GO:0046872">
    <property type="term" value="F:metal ion binding"/>
    <property type="evidence" value="ECO:0007669"/>
    <property type="project" value="UniProtKB-UniRule"/>
</dbReference>
<proteinExistence type="inferred from homology"/>
<dbReference type="SUPFAM" id="SSF143631">
    <property type="entry name" value="ApbE-like"/>
    <property type="match status" value="1"/>
</dbReference>
<dbReference type="PANTHER" id="PTHR30040:SF2">
    <property type="entry name" value="FAD:PROTEIN FMN TRANSFERASE"/>
    <property type="match status" value="1"/>
</dbReference>
<dbReference type="PANTHER" id="PTHR30040">
    <property type="entry name" value="THIAMINE BIOSYNTHESIS LIPOPROTEIN APBE"/>
    <property type="match status" value="1"/>
</dbReference>
<feature type="binding site" evidence="11">
    <location>
        <position position="310"/>
    </location>
    <ligand>
        <name>Mg(2+)</name>
        <dbReference type="ChEBI" id="CHEBI:18420"/>
    </ligand>
</feature>
<comment type="caution">
    <text evidence="12">The sequence shown here is derived from an EMBL/GenBank/DDBJ whole genome shotgun (WGS) entry which is preliminary data.</text>
</comment>
<dbReference type="EMBL" id="WBZB01000013">
    <property type="protein sequence ID" value="KAB3531468.1"/>
    <property type="molecule type" value="Genomic_DNA"/>
</dbReference>
<name>A0A833HQ28_9FIRM</name>
<evidence type="ECO:0000313" key="13">
    <source>
        <dbReference type="Proteomes" id="UP000465601"/>
    </source>
</evidence>
<evidence type="ECO:0000256" key="6">
    <source>
        <dbReference type="ARBA" id="ARBA00022827"/>
    </source>
</evidence>
<sequence>MKKITIVFITIFMLISQIGCQGTDQVDYAKYSDSFFDTFDTLMVVVAYTETEEEFRNYFKLIQEGFQRYHKLYDIYNNYDGVNNIKTINDNAGIKPVRVDKEIIDLILFAKDWNRKTGGNTNIAFGPVLKIWHDYRQEGIDDPENAKYPPMEKLTEAFKLTDIDKVVVNVEDSTVFLQEKGMSLDVGAVAKGYATELVVQEAQKAGLKSGIISAGGNVRTIGKPMDNIRERWVVAIQDPNKSIFSEDKDLDAVFVNDASIVTSGDYQRYYFVGDELVHHLIDPKTLMPANYYKAVTIVAPDAGVADFLSTVVFLEPHEKSSQIIKDLEGVEAVWVMPDGSVKVSEGMKKILKSYGATNQK</sequence>
<keyword evidence="3 10" id="KW-0285">Flavoprotein</keyword>
<dbReference type="Proteomes" id="UP000465601">
    <property type="component" value="Unassembled WGS sequence"/>
</dbReference>
<dbReference type="AlphaFoldDB" id="A0A833HQ28"/>
<evidence type="ECO:0000256" key="8">
    <source>
        <dbReference type="ARBA" id="ARBA00031306"/>
    </source>
</evidence>
<evidence type="ECO:0000256" key="3">
    <source>
        <dbReference type="ARBA" id="ARBA00022630"/>
    </source>
</evidence>
<evidence type="ECO:0000256" key="9">
    <source>
        <dbReference type="ARBA" id="ARBA00048540"/>
    </source>
</evidence>
<evidence type="ECO:0000313" key="12">
    <source>
        <dbReference type="EMBL" id="KAB3531468.1"/>
    </source>
</evidence>
<dbReference type="RefSeq" id="WP_151865196.1">
    <property type="nucleotide sequence ID" value="NZ_WBZB01000013.1"/>
</dbReference>
<feature type="binding site" evidence="11">
    <location>
        <position position="188"/>
    </location>
    <ligand>
        <name>Mg(2+)</name>
        <dbReference type="ChEBI" id="CHEBI:18420"/>
    </ligand>
</feature>
<comment type="catalytic activity">
    <reaction evidence="9 10">
        <text>L-threonyl-[protein] + FAD = FMN-L-threonyl-[protein] + AMP + H(+)</text>
        <dbReference type="Rhea" id="RHEA:36847"/>
        <dbReference type="Rhea" id="RHEA-COMP:11060"/>
        <dbReference type="Rhea" id="RHEA-COMP:11061"/>
        <dbReference type="ChEBI" id="CHEBI:15378"/>
        <dbReference type="ChEBI" id="CHEBI:30013"/>
        <dbReference type="ChEBI" id="CHEBI:57692"/>
        <dbReference type="ChEBI" id="CHEBI:74257"/>
        <dbReference type="ChEBI" id="CHEBI:456215"/>
        <dbReference type="EC" id="2.7.1.180"/>
    </reaction>
</comment>
<keyword evidence="13" id="KW-1185">Reference proteome</keyword>
<evidence type="ECO:0000256" key="5">
    <source>
        <dbReference type="ARBA" id="ARBA00022723"/>
    </source>
</evidence>
<feature type="binding site" evidence="11">
    <location>
        <position position="306"/>
    </location>
    <ligand>
        <name>Mg(2+)</name>
        <dbReference type="ChEBI" id="CHEBI:18420"/>
    </ligand>
</feature>
<dbReference type="OrthoDB" id="9778595at2"/>
<evidence type="ECO:0000256" key="4">
    <source>
        <dbReference type="ARBA" id="ARBA00022679"/>
    </source>
</evidence>
<gene>
    <name evidence="12" type="ORF">F8153_04625</name>
</gene>